<accession>A0AAV9I4D5</accession>
<reference evidence="2" key="2">
    <citation type="submission" date="2023-06" db="EMBL/GenBank/DDBJ databases">
        <authorList>
            <consortium name="Lawrence Berkeley National Laboratory"/>
            <person name="Mondo S.J."/>
            <person name="Hensen N."/>
            <person name="Bonometti L."/>
            <person name="Westerberg I."/>
            <person name="Brannstrom I.O."/>
            <person name="Guillou S."/>
            <person name="Cros-Aarteil S."/>
            <person name="Calhoun S."/>
            <person name="Haridas S."/>
            <person name="Kuo A."/>
            <person name="Pangilinan J."/>
            <person name="Riley R."/>
            <person name="Labutti K."/>
            <person name="Andreopoulos B."/>
            <person name="Lipzen A."/>
            <person name="Chen C."/>
            <person name="Yanf M."/>
            <person name="Daum C."/>
            <person name="Ng V."/>
            <person name="Clum A."/>
            <person name="Steindorff A."/>
            <person name="Ohm R."/>
            <person name="Martin F."/>
            <person name="Silar P."/>
            <person name="Natvig D."/>
            <person name="Lalanne C."/>
            <person name="Gautier V."/>
            <person name="Ament-Velasquez S.L."/>
            <person name="Kruys A."/>
            <person name="Hutchinson M.I."/>
            <person name="Powell A.J."/>
            <person name="Barry K."/>
            <person name="Miller A.N."/>
            <person name="Grigoriev I.V."/>
            <person name="Debuchy R."/>
            <person name="Gladieux P."/>
            <person name="Thoren M.H."/>
            <person name="Johannesson H."/>
        </authorList>
    </citation>
    <scope>NUCLEOTIDE SEQUENCE</scope>
    <source>
        <strain evidence="2">PSN324</strain>
    </source>
</reference>
<keyword evidence="1" id="KW-0812">Transmembrane</keyword>
<gene>
    <name evidence="2" type="ORF">QBC42DRAFT_258646</name>
</gene>
<feature type="transmembrane region" description="Helical" evidence="1">
    <location>
        <begin position="68"/>
        <end position="86"/>
    </location>
</feature>
<sequence>PRFSFHCFSGSSQILKVEACTGEERISKRIRPLLYFWEYRCLGILIMDTDMGLPMSHTKWEGFGLDDWFCSCIALSGNGFFLYIIIPGHFRGALLLAYRFYLGFFFFILYF</sequence>
<keyword evidence="3" id="KW-1185">Reference proteome</keyword>
<keyword evidence="1" id="KW-1133">Transmembrane helix</keyword>
<feature type="transmembrane region" description="Helical" evidence="1">
    <location>
        <begin position="92"/>
        <end position="110"/>
    </location>
</feature>
<evidence type="ECO:0000256" key="1">
    <source>
        <dbReference type="SAM" id="Phobius"/>
    </source>
</evidence>
<name>A0AAV9I4D5_9PEZI</name>
<feature type="non-terminal residue" evidence="2">
    <location>
        <position position="1"/>
    </location>
</feature>
<organism evidence="2 3">
    <name type="scientific">Cladorrhinum samala</name>
    <dbReference type="NCBI Taxonomy" id="585594"/>
    <lineage>
        <taxon>Eukaryota</taxon>
        <taxon>Fungi</taxon>
        <taxon>Dikarya</taxon>
        <taxon>Ascomycota</taxon>
        <taxon>Pezizomycotina</taxon>
        <taxon>Sordariomycetes</taxon>
        <taxon>Sordariomycetidae</taxon>
        <taxon>Sordariales</taxon>
        <taxon>Podosporaceae</taxon>
        <taxon>Cladorrhinum</taxon>
    </lineage>
</organism>
<keyword evidence="1" id="KW-0472">Membrane</keyword>
<protein>
    <submittedName>
        <fullName evidence="2">Uncharacterized protein</fullName>
    </submittedName>
</protein>
<evidence type="ECO:0000313" key="3">
    <source>
        <dbReference type="Proteomes" id="UP001321749"/>
    </source>
</evidence>
<dbReference type="AlphaFoldDB" id="A0AAV9I4D5"/>
<comment type="caution">
    <text evidence="2">The sequence shown here is derived from an EMBL/GenBank/DDBJ whole genome shotgun (WGS) entry which is preliminary data.</text>
</comment>
<reference evidence="2" key="1">
    <citation type="journal article" date="2023" name="Mol. Phylogenet. Evol.">
        <title>Genome-scale phylogeny and comparative genomics of the fungal order Sordariales.</title>
        <authorList>
            <person name="Hensen N."/>
            <person name="Bonometti L."/>
            <person name="Westerberg I."/>
            <person name="Brannstrom I.O."/>
            <person name="Guillou S."/>
            <person name="Cros-Aarteil S."/>
            <person name="Calhoun S."/>
            <person name="Haridas S."/>
            <person name="Kuo A."/>
            <person name="Mondo S."/>
            <person name="Pangilinan J."/>
            <person name="Riley R."/>
            <person name="LaButti K."/>
            <person name="Andreopoulos B."/>
            <person name="Lipzen A."/>
            <person name="Chen C."/>
            <person name="Yan M."/>
            <person name="Daum C."/>
            <person name="Ng V."/>
            <person name="Clum A."/>
            <person name="Steindorff A."/>
            <person name="Ohm R.A."/>
            <person name="Martin F."/>
            <person name="Silar P."/>
            <person name="Natvig D.O."/>
            <person name="Lalanne C."/>
            <person name="Gautier V."/>
            <person name="Ament-Velasquez S.L."/>
            <person name="Kruys A."/>
            <person name="Hutchinson M.I."/>
            <person name="Powell A.J."/>
            <person name="Barry K."/>
            <person name="Miller A.N."/>
            <person name="Grigoriev I.V."/>
            <person name="Debuchy R."/>
            <person name="Gladieux P."/>
            <person name="Hiltunen Thoren M."/>
            <person name="Johannesson H."/>
        </authorList>
    </citation>
    <scope>NUCLEOTIDE SEQUENCE</scope>
    <source>
        <strain evidence="2">PSN324</strain>
    </source>
</reference>
<dbReference type="Proteomes" id="UP001321749">
    <property type="component" value="Unassembled WGS sequence"/>
</dbReference>
<proteinExistence type="predicted"/>
<dbReference type="EMBL" id="MU864930">
    <property type="protein sequence ID" value="KAK4466670.1"/>
    <property type="molecule type" value="Genomic_DNA"/>
</dbReference>
<evidence type="ECO:0000313" key="2">
    <source>
        <dbReference type="EMBL" id="KAK4466670.1"/>
    </source>
</evidence>